<protein>
    <submittedName>
        <fullName evidence="9">Peptide MFS transporter</fullName>
    </submittedName>
</protein>
<feature type="transmembrane region" description="Helical" evidence="8">
    <location>
        <begin position="34"/>
        <end position="53"/>
    </location>
</feature>
<evidence type="ECO:0000256" key="3">
    <source>
        <dbReference type="ARBA" id="ARBA00022475"/>
    </source>
</evidence>
<proteinExistence type="predicted"/>
<dbReference type="PANTHER" id="PTHR23517">
    <property type="entry name" value="RESISTANCE PROTEIN MDTM, PUTATIVE-RELATED-RELATED"/>
    <property type="match status" value="1"/>
</dbReference>
<dbReference type="InterPro" id="IPR005279">
    <property type="entry name" value="Dipep/tripep_permease"/>
</dbReference>
<dbReference type="EMBL" id="VNIM01000183">
    <property type="protein sequence ID" value="TVV69721.1"/>
    <property type="molecule type" value="Genomic_DNA"/>
</dbReference>
<feature type="transmembrane region" description="Helical" evidence="8">
    <location>
        <begin position="292"/>
        <end position="316"/>
    </location>
</feature>
<evidence type="ECO:0000256" key="1">
    <source>
        <dbReference type="ARBA" id="ARBA00004651"/>
    </source>
</evidence>
<keyword evidence="10" id="KW-1185">Reference proteome</keyword>
<feature type="transmembrane region" description="Helical" evidence="8">
    <location>
        <begin position="328"/>
        <end position="351"/>
    </location>
</feature>
<dbReference type="PANTHER" id="PTHR23517:SF15">
    <property type="entry name" value="PROTON-DEPENDENT OLIGOPEPTIDE FAMILY TRANSPORT PROTEIN"/>
    <property type="match status" value="1"/>
</dbReference>
<feature type="transmembrane region" description="Helical" evidence="8">
    <location>
        <begin position="73"/>
        <end position="96"/>
    </location>
</feature>
<dbReference type="SUPFAM" id="SSF103473">
    <property type="entry name" value="MFS general substrate transporter"/>
    <property type="match status" value="1"/>
</dbReference>
<dbReference type="GO" id="GO:1904680">
    <property type="term" value="F:peptide transmembrane transporter activity"/>
    <property type="evidence" value="ECO:0007669"/>
    <property type="project" value="InterPro"/>
</dbReference>
<feature type="transmembrane region" description="Helical" evidence="8">
    <location>
        <begin position="247"/>
        <end position="272"/>
    </location>
</feature>
<dbReference type="Gene3D" id="1.20.1250.20">
    <property type="entry name" value="MFS general substrate transporter like domains"/>
    <property type="match status" value="2"/>
</dbReference>
<feature type="transmembrane region" description="Helical" evidence="8">
    <location>
        <begin position="357"/>
        <end position="383"/>
    </location>
</feature>
<keyword evidence="5" id="KW-0653">Protein transport</keyword>
<accession>A0A558QRF7</accession>
<feature type="transmembrane region" description="Helical" evidence="8">
    <location>
        <begin position="135"/>
        <end position="162"/>
    </location>
</feature>
<dbReference type="GO" id="GO:0006857">
    <property type="term" value="P:oligopeptide transport"/>
    <property type="evidence" value="ECO:0007669"/>
    <property type="project" value="InterPro"/>
</dbReference>
<keyword evidence="3" id="KW-1003">Cell membrane</keyword>
<evidence type="ECO:0000256" key="2">
    <source>
        <dbReference type="ARBA" id="ARBA00022448"/>
    </source>
</evidence>
<evidence type="ECO:0000256" key="4">
    <source>
        <dbReference type="ARBA" id="ARBA00022692"/>
    </source>
</evidence>
<organism evidence="9 10">
    <name type="scientific">Alterirhizorhabdus solaris</name>
    <dbReference type="NCBI Taxonomy" id="2529389"/>
    <lineage>
        <taxon>Bacteria</taxon>
        <taxon>Pseudomonadati</taxon>
        <taxon>Pseudomonadota</taxon>
        <taxon>Alphaproteobacteria</taxon>
        <taxon>Sphingomonadales</taxon>
        <taxon>Rhizorhabdaceae</taxon>
        <taxon>Alterirhizorhabdus</taxon>
    </lineage>
</organism>
<dbReference type="AlphaFoldDB" id="A0A558QRF7"/>
<evidence type="ECO:0000256" key="6">
    <source>
        <dbReference type="ARBA" id="ARBA00022989"/>
    </source>
</evidence>
<dbReference type="CDD" id="cd17346">
    <property type="entry name" value="MFS_DtpA_like"/>
    <property type="match status" value="1"/>
</dbReference>
<feature type="transmembrane region" description="Helical" evidence="8">
    <location>
        <begin position="174"/>
        <end position="194"/>
    </location>
</feature>
<dbReference type="InterPro" id="IPR036259">
    <property type="entry name" value="MFS_trans_sf"/>
</dbReference>
<dbReference type="InterPro" id="IPR000109">
    <property type="entry name" value="POT_fam"/>
</dbReference>
<evidence type="ECO:0000256" key="7">
    <source>
        <dbReference type="ARBA" id="ARBA00023136"/>
    </source>
</evidence>
<keyword evidence="2" id="KW-0813">Transport</keyword>
<sequence length="464" mass="48979">MATLSPTLPDDDRAFLGHPRGLAYLAFAEAWERFSFYGMQALLVLYMVGQLLLPGHVENVAGFPAFRAALEGAYGPLSVQALASAIFGLYAGLIYLTPILGGLLADRVLGRTRTVTLGAMLMVAGHFLMAFDVSFLIALACLILGCGCFKGNIAAQVGGLYASGDLRRADAFQIYYLGINGGVIAAPLICGTLGELYGWHYGFGAAGVGMLLGLAIYLAGRRYLPPETTRGTRGPKVALAPGEGKTIALLIGLLPVLAVAVCGNMQIFNAYLVWAQESVDFTLFGRTMPTTWLITLDSITSVAFLVGAVAFWRLWARRFPEPDEITKIALGTMIALLAPLVLAACAAHAAATGVKTPVAWLIVFHVVNSIGIANVFPVALALYSRASPPALGSTIIGIFYLHFFAANMLVGWLGGKLDAMPAASFWLMHAGLIGVAGLLLLGARALFGHLLAPAPLLDKSGHRT</sequence>
<dbReference type="NCBIfam" id="TIGR00924">
    <property type="entry name" value="yjdL_sub1_fam"/>
    <property type="match status" value="1"/>
</dbReference>
<dbReference type="InterPro" id="IPR050171">
    <property type="entry name" value="MFS_Transporters"/>
</dbReference>
<evidence type="ECO:0000256" key="5">
    <source>
        <dbReference type="ARBA" id="ARBA00022856"/>
    </source>
</evidence>
<comment type="subcellular location">
    <subcellularLocation>
        <location evidence="1">Cell membrane</location>
        <topology evidence="1">Multi-pass membrane protein</topology>
    </subcellularLocation>
</comment>
<dbReference type="OrthoDB" id="9772725at2"/>
<dbReference type="Pfam" id="PF00854">
    <property type="entry name" value="PTR2"/>
    <property type="match status" value="2"/>
</dbReference>
<evidence type="ECO:0000313" key="9">
    <source>
        <dbReference type="EMBL" id="TVV69721.1"/>
    </source>
</evidence>
<name>A0A558QRF7_9SPHN</name>
<dbReference type="PROSITE" id="PS01022">
    <property type="entry name" value="PTR2_1"/>
    <property type="match status" value="1"/>
</dbReference>
<feature type="transmembrane region" description="Helical" evidence="8">
    <location>
        <begin position="200"/>
        <end position="220"/>
    </location>
</feature>
<dbReference type="GO" id="GO:0005886">
    <property type="term" value="C:plasma membrane"/>
    <property type="evidence" value="ECO:0007669"/>
    <property type="project" value="UniProtKB-SubCell"/>
</dbReference>
<keyword evidence="5" id="KW-0571">Peptide transport</keyword>
<keyword evidence="4 8" id="KW-0812">Transmembrane</keyword>
<keyword evidence="7 8" id="KW-0472">Membrane</keyword>
<dbReference type="RefSeq" id="WP_145155967.1">
    <property type="nucleotide sequence ID" value="NZ_VNIM01000183.1"/>
</dbReference>
<evidence type="ECO:0000256" key="8">
    <source>
        <dbReference type="SAM" id="Phobius"/>
    </source>
</evidence>
<dbReference type="Proteomes" id="UP000318681">
    <property type="component" value="Unassembled WGS sequence"/>
</dbReference>
<feature type="transmembrane region" description="Helical" evidence="8">
    <location>
        <begin position="426"/>
        <end position="447"/>
    </location>
</feature>
<feature type="transmembrane region" description="Helical" evidence="8">
    <location>
        <begin position="108"/>
        <end position="129"/>
    </location>
</feature>
<keyword evidence="6 8" id="KW-1133">Transmembrane helix</keyword>
<dbReference type="InterPro" id="IPR018456">
    <property type="entry name" value="PTR2_symporter_CS"/>
</dbReference>
<comment type="caution">
    <text evidence="9">The sequence shown here is derived from an EMBL/GenBank/DDBJ whole genome shotgun (WGS) entry which is preliminary data.</text>
</comment>
<reference evidence="9 10" key="1">
    <citation type="submission" date="2019-07" db="EMBL/GenBank/DDBJ databases">
        <title>Sphingomonas solaris sp. nov., isolated from a solar panel from Boston, Massachusetts.</title>
        <authorList>
            <person name="Tanner K."/>
            <person name="Pascual J."/>
            <person name="Mancuso C."/>
            <person name="Pereto J."/>
            <person name="Khalil A."/>
            <person name="Vilanova C."/>
        </authorList>
    </citation>
    <scope>NUCLEOTIDE SEQUENCE [LARGE SCALE GENOMIC DNA]</scope>
    <source>
        <strain evidence="9 10">R4DWN</strain>
    </source>
</reference>
<evidence type="ECO:0000313" key="10">
    <source>
        <dbReference type="Proteomes" id="UP000318681"/>
    </source>
</evidence>
<feature type="transmembrane region" description="Helical" evidence="8">
    <location>
        <begin position="395"/>
        <end position="414"/>
    </location>
</feature>
<gene>
    <name evidence="9" type="ORF">FOY91_21000</name>
</gene>